<accession>A0A382W8N1</accession>
<dbReference type="Pfam" id="PF04519">
    <property type="entry name" value="Bactofilin"/>
    <property type="match status" value="1"/>
</dbReference>
<reference evidence="1" key="1">
    <citation type="submission" date="2018-05" db="EMBL/GenBank/DDBJ databases">
        <authorList>
            <person name="Lanie J.A."/>
            <person name="Ng W.-L."/>
            <person name="Kazmierczak K.M."/>
            <person name="Andrzejewski T.M."/>
            <person name="Davidsen T.M."/>
            <person name="Wayne K.J."/>
            <person name="Tettelin H."/>
            <person name="Glass J.I."/>
            <person name="Rusch D."/>
            <person name="Podicherti R."/>
            <person name="Tsui H.-C.T."/>
            <person name="Winkler M.E."/>
        </authorList>
    </citation>
    <scope>NUCLEOTIDE SEQUENCE</scope>
</reference>
<protein>
    <recommendedName>
        <fullName evidence="2">Polymer-forming cytoskeletal family protein</fullName>
    </recommendedName>
</protein>
<organism evidence="1">
    <name type="scientific">marine metagenome</name>
    <dbReference type="NCBI Taxonomy" id="408172"/>
    <lineage>
        <taxon>unclassified sequences</taxon>
        <taxon>metagenomes</taxon>
        <taxon>ecological metagenomes</taxon>
    </lineage>
</organism>
<proteinExistence type="predicted"/>
<name>A0A382W8N1_9ZZZZ</name>
<gene>
    <name evidence="1" type="ORF">METZ01_LOCUS407913</name>
</gene>
<sequence length="145" mass="15564">MAVLKKENSGPAVNIHDVHTVLGPESSFEGKLVFEGTVRIDGRFKGQITTKDILVIGQGARVEANITVGQIVINGEIIGDVHAKQSVELNKPARLRGNIFTPQLMIEKGVIFEGSCKMENLDKVAPKSQGSLAVVPPPAPTDDKR</sequence>
<evidence type="ECO:0008006" key="2">
    <source>
        <dbReference type="Google" id="ProtNLM"/>
    </source>
</evidence>
<dbReference type="InterPro" id="IPR007607">
    <property type="entry name" value="BacA/B"/>
</dbReference>
<dbReference type="PANTHER" id="PTHR35024:SF4">
    <property type="entry name" value="POLYMER-FORMING CYTOSKELETAL PROTEIN"/>
    <property type="match status" value="1"/>
</dbReference>
<dbReference type="AlphaFoldDB" id="A0A382W8N1"/>
<evidence type="ECO:0000313" key="1">
    <source>
        <dbReference type="EMBL" id="SVD55059.1"/>
    </source>
</evidence>
<dbReference type="EMBL" id="UINC01157845">
    <property type="protein sequence ID" value="SVD55059.1"/>
    <property type="molecule type" value="Genomic_DNA"/>
</dbReference>
<dbReference type="PANTHER" id="PTHR35024">
    <property type="entry name" value="HYPOTHETICAL CYTOSOLIC PROTEIN"/>
    <property type="match status" value="1"/>
</dbReference>